<dbReference type="SUPFAM" id="SSF48008">
    <property type="entry name" value="GntR ligand-binding domain-like"/>
    <property type="match status" value="1"/>
</dbReference>
<dbReference type="InterPro" id="IPR036390">
    <property type="entry name" value="WH_DNA-bd_sf"/>
</dbReference>
<reference evidence="5 6" key="1">
    <citation type="submission" date="2019-03" db="EMBL/GenBank/DDBJ databases">
        <title>Deep-cultivation of Planctomycetes and their phenomic and genomic characterization uncovers novel biology.</title>
        <authorList>
            <person name="Wiegand S."/>
            <person name="Jogler M."/>
            <person name="Boedeker C."/>
            <person name="Pinto D."/>
            <person name="Vollmers J."/>
            <person name="Rivas-Marin E."/>
            <person name="Kohn T."/>
            <person name="Peeters S.H."/>
            <person name="Heuer A."/>
            <person name="Rast P."/>
            <person name="Oberbeckmann S."/>
            <person name="Bunk B."/>
            <person name="Jeske O."/>
            <person name="Meyerdierks A."/>
            <person name="Storesund J.E."/>
            <person name="Kallscheuer N."/>
            <person name="Luecker S."/>
            <person name="Lage O.M."/>
            <person name="Pohl T."/>
            <person name="Merkel B.J."/>
            <person name="Hornburger P."/>
            <person name="Mueller R.-W."/>
            <person name="Bruemmer F."/>
            <person name="Labrenz M."/>
            <person name="Spormann A.M."/>
            <person name="Op den Camp H."/>
            <person name="Overmann J."/>
            <person name="Amann R."/>
            <person name="Jetten M.S.M."/>
            <person name="Mascher T."/>
            <person name="Medema M.H."/>
            <person name="Devos D.P."/>
            <person name="Kaster A.-K."/>
            <person name="Ovreas L."/>
            <person name="Rohde M."/>
            <person name="Galperin M.Y."/>
            <person name="Jogler C."/>
        </authorList>
    </citation>
    <scope>NUCLEOTIDE SEQUENCE [LARGE SCALE GENOMIC DNA]</scope>
    <source>
        <strain evidence="5 6">Enr10</strain>
    </source>
</reference>
<organism evidence="5 6">
    <name type="scientific">Gimesia panareensis</name>
    <dbReference type="NCBI Taxonomy" id="2527978"/>
    <lineage>
        <taxon>Bacteria</taxon>
        <taxon>Pseudomonadati</taxon>
        <taxon>Planctomycetota</taxon>
        <taxon>Planctomycetia</taxon>
        <taxon>Planctomycetales</taxon>
        <taxon>Planctomycetaceae</taxon>
        <taxon>Gimesia</taxon>
    </lineage>
</organism>
<dbReference type="InterPro" id="IPR036388">
    <property type="entry name" value="WH-like_DNA-bd_sf"/>
</dbReference>
<keyword evidence="1" id="KW-0805">Transcription regulation</keyword>
<accession>A0A517QEI1</accession>
<dbReference type="SMART" id="SM00895">
    <property type="entry name" value="FCD"/>
    <property type="match status" value="1"/>
</dbReference>
<dbReference type="InterPro" id="IPR011711">
    <property type="entry name" value="GntR_C"/>
</dbReference>
<dbReference type="PROSITE" id="PS50949">
    <property type="entry name" value="HTH_GNTR"/>
    <property type="match status" value="1"/>
</dbReference>
<name>A0A517QEI1_9PLAN</name>
<evidence type="ECO:0000256" key="2">
    <source>
        <dbReference type="ARBA" id="ARBA00023125"/>
    </source>
</evidence>
<dbReference type="AlphaFoldDB" id="A0A517QEI1"/>
<protein>
    <submittedName>
        <fullName evidence="5">HTH-type transcriptional regulator LutR</fullName>
    </submittedName>
</protein>
<dbReference type="InterPro" id="IPR000524">
    <property type="entry name" value="Tscrpt_reg_HTH_GntR"/>
</dbReference>
<evidence type="ECO:0000313" key="6">
    <source>
        <dbReference type="Proteomes" id="UP000315647"/>
    </source>
</evidence>
<evidence type="ECO:0000256" key="1">
    <source>
        <dbReference type="ARBA" id="ARBA00023015"/>
    </source>
</evidence>
<dbReference type="SMART" id="SM00345">
    <property type="entry name" value="HTH_GNTR"/>
    <property type="match status" value="1"/>
</dbReference>
<sequence length="232" mass="26700">MAAVVSKELMHGSRRQTLVQEVLLKFFQGEYQPNQRMTVQALAKEWNVSATPVREALVELEGIGIVEIFPNRGAVLRNFGAKELREICQVRRLLESEAARCACGHITPHELSQLEKIFTELSTAKRTVEWSEKTQEWDDYLHELIYRACGSERLVLEISRYKALHRTLRQVRHNKRQNVKDYDRMEENAEHLRIVQALASGDPEAAAQAMNDHLAQTPIGLVRDLFEHETTD</sequence>
<dbReference type="PANTHER" id="PTHR43537">
    <property type="entry name" value="TRANSCRIPTIONAL REGULATOR, GNTR FAMILY"/>
    <property type="match status" value="1"/>
</dbReference>
<dbReference type="Gene3D" id="1.10.10.10">
    <property type="entry name" value="Winged helix-like DNA-binding domain superfamily/Winged helix DNA-binding domain"/>
    <property type="match status" value="1"/>
</dbReference>
<dbReference type="RefSeq" id="WP_145451947.1">
    <property type="nucleotide sequence ID" value="NZ_CP037421.1"/>
</dbReference>
<dbReference type="GO" id="GO:0003677">
    <property type="term" value="F:DNA binding"/>
    <property type="evidence" value="ECO:0007669"/>
    <property type="project" value="UniProtKB-KW"/>
</dbReference>
<dbReference type="Gene3D" id="1.20.120.530">
    <property type="entry name" value="GntR ligand-binding domain-like"/>
    <property type="match status" value="1"/>
</dbReference>
<keyword evidence="6" id="KW-1185">Reference proteome</keyword>
<keyword evidence="3" id="KW-0804">Transcription</keyword>
<evidence type="ECO:0000256" key="3">
    <source>
        <dbReference type="ARBA" id="ARBA00023163"/>
    </source>
</evidence>
<proteinExistence type="predicted"/>
<evidence type="ECO:0000313" key="5">
    <source>
        <dbReference type="EMBL" id="QDT30046.1"/>
    </source>
</evidence>
<feature type="domain" description="HTH gntR-type" evidence="4">
    <location>
        <begin position="12"/>
        <end position="79"/>
    </location>
</feature>
<gene>
    <name evidence="5" type="primary">lutR_4</name>
    <name evidence="5" type="ORF">Enr10x_54060</name>
</gene>
<dbReference type="Pfam" id="PF07729">
    <property type="entry name" value="FCD"/>
    <property type="match status" value="1"/>
</dbReference>
<dbReference type="GO" id="GO:0003700">
    <property type="term" value="F:DNA-binding transcription factor activity"/>
    <property type="evidence" value="ECO:0007669"/>
    <property type="project" value="InterPro"/>
</dbReference>
<dbReference type="Pfam" id="PF00392">
    <property type="entry name" value="GntR"/>
    <property type="match status" value="1"/>
</dbReference>
<keyword evidence="2" id="KW-0238">DNA-binding</keyword>
<dbReference type="SUPFAM" id="SSF46785">
    <property type="entry name" value="Winged helix' DNA-binding domain"/>
    <property type="match status" value="1"/>
</dbReference>
<dbReference type="EMBL" id="CP037421">
    <property type="protein sequence ID" value="QDT30046.1"/>
    <property type="molecule type" value="Genomic_DNA"/>
</dbReference>
<dbReference type="InterPro" id="IPR008920">
    <property type="entry name" value="TF_FadR/GntR_C"/>
</dbReference>
<dbReference type="Proteomes" id="UP000315647">
    <property type="component" value="Chromosome"/>
</dbReference>
<dbReference type="PANTHER" id="PTHR43537:SF24">
    <property type="entry name" value="GLUCONATE OPERON TRANSCRIPTIONAL REPRESSOR"/>
    <property type="match status" value="1"/>
</dbReference>
<evidence type="ECO:0000259" key="4">
    <source>
        <dbReference type="PROSITE" id="PS50949"/>
    </source>
</evidence>